<dbReference type="InterPro" id="IPR036388">
    <property type="entry name" value="WH-like_DNA-bd_sf"/>
</dbReference>
<evidence type="ECO:0000256" key="3">
    <source>
        <dbReference type="SAM" id="MobiDB-lite"/>
    </source>
</evidence>
<sequence>MVASAAKTPTYAERAKKAQSIKAPTSIRPSASVSSPIQPTTPQVSTTPKSHSKSPSVHVPVAAGPSSNLTSQDIGVANTNAVTDHASSTASSTNALSPNMGTRTPLYDLASTTPGTTKVPVDNVWNRRKEQMVSRATATSTSSSSTQQVAAMPSSSEVIVEDPFVVQIPPRPGPPSVHDSESWPEVGKSTFPADSKEGSTIWKEQEPTPRKGEKQKWVPIPAAELQAAADAQNQNQKSSSSKQHSRAHSRAQSQKGTNPPRSNNAITTPTAQPGSQNASRAASQAHSRIQSTTHSRIASRSTSAQSSPRLSRGGRKLEDDSSNLITNNVDNSVSNLNGSPYAPPRNINPPPTQVPTQPVTYVDTTSSDPPVSYPVPLYGPVPISGSPYYALPQQSHDHGSIPPAHPLPIQQTSSQQGSTQGSYSASPLSAPYVLPPGGPNGYPPSNVVSHGHGPISMSPSQSLSAYPPGPTGYLHVYSPHMYGGMAEYAHGQAASYPHWNGNGHGLPSHPSAAQSPPYPPDAHLLAYSQPLSHQPSIAASSHQRKSISPSEEQQQQLPPPSMIDHPPPPEESRPVAGYREIGSFNSSPHLNGTGNGNSSSIKPGSVVFGSIGMEVTSSPPDLEPDGLIDRETAGEQADVESLPKAFTTFSIGVTPDEPKPPRIRSRTSSAKPLAKAASINGDLKDFLTVVPDSASPNRAENQEVNDGQNRSRPVDLSGAEKKWQFGSTDLNATLERPEITTPNSDGTQFVHASSATAEVVGEPLGVVDIGDSEQLPPLPLDLQPTPRMVGNERPFQAVAPQSLGDEFAIRDFRYGFGLESGPGYGMGVLQGEQLPQDGRREPDMMRDQEIREDARRWRDEFDYDRGGRGGPGRDRDRDGDAGGMMGRPRRGAYGGYGYERGGYGGRRGRAGGPGGYGRSMHRPRASFHAPPQPRQPPFTVTPPQQQFRPLMQYNDPNTTNGYYLPAQSPTSRHQSMATYLPVHTHAQVGYEAYAPVPQHLPAASGPTPGPPVPVPLYVNYHLDSTRYLLLSQLEYYLSPQNMAQDFFLRQNMDSEGWISIHLIASFKRVMALTHEFQFVKEVLSSSSVVQVNNDWVRMNDWERFVLPDAQPSVVDAEPHTAELPSLQPNEFDHQEEDEDEDEEDVVFVLDDETQRWSPDHRRA</sequence>
<dbReference type="Proteomes" id="UP000807025">
    <property type="component" value="Unassembled WGS sequence"/>
</dbReference>
<feature type="compositionally biased region" description="Low complexity" evidence="3">
    <location>
        <begin position="546"/>
        <end position="556"/>
    </location>
</feature>
<gene>
    <name evidence="5" type="ORF">BDN71DRAFT_1508243</name>
</gene>
<keyword evidence="1 2" id="KW-0694">RNA-binding</keyword>
<evidence type="ECO:0000313" key="5">
    <source>
        <dbReference type="EMBL" id="KAF9493741.1"/>
    </source>
</evidence>
<dbReference type="PROSITE" id="PS50961">
    <property type="entry name" value="HTH_LA"/>
    <property type="match status" value="1"/>
</dbReference>
<feature type="compositionally biased region" description="Polar residues" evidence="3">
    <location>
        <begin position="27"/>
        <end position="43"/>
    </location>
</feature>
<feature type="region of interest" description="Disordered" evidence="3">
    <location>
        <begin position="692"/>
        <end position="720"/>
    </location>
</feature>
<dbReference type="AlphaFoldDB" id="A0A9P5ZXW4"/>
<evidence type="ECO:0000259" key="4">
    <source>
        <dbReference type="PROSITE" id="PS50961"/>
    </source>
</evidence>
<feature type="compositionally biased region" description="Low complexity" evidence="3">
    <location>
        <begin position="226"/>
        <end position="242"/>
    </location>
</feature>
<name>A0A9P5ZXW4_PLEER</name>
<feature type="compositionally biased region" description="Polar residues" evidence="3">
    <location>
        <begin position="583"/>
        <end position="602"/>
    </location>
</feature>
<dbReference type="EMBL" id="MU154581">
    <property type="protein sequence ID" value="KAF9493741.1"/>
    <property type="molecule type" value="Genomic_DNA"/>
</dbReference>
<dbReference type="GO" id="GO:0003723">
    <property type="term" value="F:RNA binding"/>
    <property type="evidence" value="ECO:0007669"/>
    <property type="project" value="UniProtKB-UniRule"/>
</dbReference>
<feature type="compositionally biased region" description="Polar residues" evidence="3">
    <location>
        <begin position="529"/>
        <end position="541"/>
    </location>
</feature>
<feature type="domain" description="HTH La-type RNA-binding" evidence="4">
    <location>
        <begin position="1019"/>
        <end position="1108"/>
    </location>
</feature>
<feature type="compositionally biased region" description="Pro residues" evidence="3">
    <location>
        <begin position="930"/>
        <end position="940"/>
    </location>
</feature>
<feature type="region of interest" description="Disordered" evidence="3">
    <location>
        <begin position="501"/>
        <end position="605"/>
    </location>
</feature>
<feature type="region of interest" description="Disordered" evidence="3">
    <location>
        <begin position="861"/>
        <end position="944"/>
    </location>
</feature>
<feature type="region of interest" description="Disordered" evidence="3">
    <location>
        <begin position="1"/>
        <end position="72"/>
    </location>
</feature>
<feature type="compositionally biased region" description="Acidic residues" evidence="3">
    <location>
        <begin position="1133"/>
        <end position="1151"/>
    </location>
</feature>
<dbReference type="InterPro" id="IPR036390">
    <property type="entry name" value="WH_DNA-bd_sf"/>
</dbReference>
<evidence type="ECO:0000313" key="6">
    <source>
        <dbReference type="Proteomes" id="UP000807025"/>
    </source>
</evidence>
<feature type="compositionally biased region" description="Gly residues" evidence="3">
    <location>
        <begin position="892"/>
        <end position="917"/>
    </location>
</feature>
<reference evidence="5" key="1">
    <citation type="submission" date="2020-11" db="EMBL/GenBank/DDBJ databases">
        <authorList>
            <consortium name="DOE Joint Genome Institute"/>
            <person name="Ahrendt S."/>
            <person name="Riley R."/>
            <person name="Andreopoulos W."/>
            <person name="Labutti K."/>
            <person name="Pangilinan J."/>
            <person name="Ruiz-Duenas F.J."/>
            <person name="Barrasa J.M."/>
            <person name="Sanchez-Garcia M."/>
            <person name="Camarero S."/>
            <person name="Miyauchi S."/>
            <person name="Serrano A."/>
            <person name="Linde D."/>
            <person name="Babiker R."/>
            <person name="Drula E."/>
            <person name="Ayuso-Fernandez I."/>
            <person name="Pacheco R."/>
            <person name="Padilla G."/>
            <person name="Ferreira P."/>
            <person name="Barriuso J."/>
            <person name="Kellner H."/>
            <person name="Castanera R."/>
            <person name="Alfaro M."/>
            <person name="Ramirez L."/>
            <person name="Pisabarro A.G."/>
            <person name="Kuo A."/>
            <person name="Tritt A."/>
            <person name="Lipzen A."/>
            <person name="He G."/>
            <person name="Yan M."/>
            <person name="Ng V."/>
            <person name="Cullen D."/>
            <person name="Martin F."/>
            <person name="Rosso M.-N."/>
            <person name="Henrissat B."/>
            <person name="Hibbett D."/>
            <person name="Martinez A.T."/>
            <person name="Grigoriev I.V."/>
        </authorList>
    </citation>
    <scope>NUCLEOTIDE SEQUENCE</scope>
    <source>
        <strain evidence="5">ATCC 90797</strain>
    </source>
</reference>
<evidence type="ECO:0000256" key="2">
    <source>
        <dbReference type="PROSITE-ProRule" id="PRU00332"/>
    </source>
</evidence>
<dbReference type="InterPro" id="IPR006630">
    <property type="entry name" value="La_HTH"/>
</dbReference>
<feature type="compositionally biased region" description="Low complexity" evidence="3">
    <location>
        <begin position="354"/>
        <end position="365"/>
    </location>
</feature>
<feature type="compositionally biased region" description="Low complexity" evidence="3">
    <location>
        <begin position="44"/>
        <end position="61"/>
    </location>
</feature>
<dbReference type="OrthoDB" id="340227at2759"/>
<proteinExistence type="predicted"/>
<feature type="region of interest" description="Disordered" evidence="3">
    <location>
        <begin position="388"/>
        <end position="427"/>
    </location>
</feature>
<dbReference type="SMART" id="SM00715">
    <property type="entry name" value="LA"/>
    <property type="match status" value="1"/>
</dbReference>
<feature type="region of interest" description="Disordered" evidence="3">
    <location>
        <begin position="650"/>
        <end position="672"/>
    </location>
</feature>
<keyword evidence="6" id="KW-1185">Reference proteome</keyword>
<comment type="caution">
    <text evidence="5">The sequence shown here is derived from an EMBL/GenBank/DDBJ whole genome shotgun (WGS) entry which is preliminary data.</text>
</comment>
<feature type="compositionally biased region" description="Low complexity" evidence="3">
    <location>
        <begin position="133"/>
        <end position="151"/>
    </location>
</feature>
<feature type="compositionally biased region" description="Polar residues" evidence="3">
    <location>
        <begin position="252"/>
        <end position="309"/>
    </location>
</feature>
<feature type="compositionally biased region" description="Basic and acidic residues" evidence="3">
    <location>
        <begin position="203"/>
        <end position="216"/>
    </location>
</feature>
<feature type="region of interest" description="Disordered" evidence="3">
    <location>
        <begin position="1116"/>
        <end position="1163"/>
    </location>
</feature>
<feature type="compositionally biased region" description="Basic and acidic residues" evidence="3">
    <location>
        <begin position="861"/>
        <end position="880"/>
    </location>
</feature>
<dbReference type="Gene3D" id="1.10.10.10">
    <property type="entry name" value="Winged helix-like DNA-binding domain superfamily/Winged helix DNA-binding domain"/>
    <property type="match status" value="1"/>
</dbReference>
<feature type="compositionally biased region" description="Polar residues" evidence="3">
    <location>
        <begin position="322"/>
        <end position="338"/>
    </location>
</feature>
<evidence type="ECO:0000256" key="1">
    <source>
        <dbReference type="ARBA" id="ARBA00022884"/>
    </source>
</evidence>
<accession>A0A9P5ZXW4</accession>
<organism evidence="5 6">
    <name type="scientific">Pleurotus eryngii</name>
    <name type="common">Boletus of the steppes</name>
    <dbReference type="NCBI Taxonomy" id="5323"/>
    <lineage>
        <taxon>Eukaryota</taxon>
        <taxon>Fungi</taxon>
        <taxon>Dikarya</taxon>
        <taxon>Basidiomycota</taxon>
        <taxon>Agaricomycotina</taxon>
        <taxon>Agaricomycetes</taxon>
        <taxon>Agaricomycetidae</taxon>
        <taxon>Agaricales</taxon>
        <taxon>Pleurotineae</taxon>
        <taxon>Pleurotaceae</taxon>
        <taxon>Pleurotus</taxon>
    </lineage>
</organism>
<protein>
    <recommendedName>
        <fullName evidence="4">HTH La-type RNA-binding domain-containing protein</fullName>
    </recommendedName>
</protein>
<feature type="compositionally biased region" description="Pro residues" evidence="3">
    <location>
        <begin position="341"/>
        <end position="353"/>
    </location>
</feature>
<feature type="compositionally biased region" description="Polar residues" evidence="3">
    <location>
        <begin position="694"/>
        <end position="711"/>
    </location>
</feature>
<feature type="compositionally biased region" description="Low complexity" evidence="3">
    <location>
        <begin position="410"/>
        <end position="424"/>
    </location>
</feature>
<dbReference type="CDD" id="cd07323">
    <property type="entry name" value="LAM"/>
    <property type="match status" value="1"/>
</dbReference>
<feature type="compositionally biased region" description="Basic and acidic residues" evidence="3">
    <location>
        <begin position="1152"/>
        <end position="1163"/>
    </location>
</feature>
<feature type="region of interest" description="Disordered" evidence="3">
    <location>
        <begin position="85"/>
        <end position="373"/>
    </location>
</feature>
<dbReference type="Pfam" id="PF05383">
    <property type="entry name" value="La"/>
    <property type="match status" value="1"/>
</dbReference>
<dbReference type="SUPFAM" id="SSF46785">
    <property type="entry name" value="Winged helix' DNA-binding domain"/>
    <property type="match status" value="1"/>
</dbReference>